<proteinExistence type="predicted"/>
<protein>
    <submittedName>
        <fullName evidence="2">Wsv021-like protein</fullName>
    </submittedName>
</protein>
<dbReference type="EMBL" id="LC738874">
    <property type="protein sequence ID" value="BDT62374.1"/>
    <property type="molecule type" value="Genomic_DNA"/>
</dbReference>
<keyword evidence="1" id="KW-1133">Transmembrane helix</keyword>
<evidence type="ECO:0000313" key="2">
    <source>
        <dbReference type="EMBL" id="BDT62374.1"/>
    </source>
</evidence>
<sequence length="193" mass="23444">MMRTSLYWPLIEVTLYIMFILSIMIIVIIWYNKRYQDQHEKYSISKERTKIYPIFLLDRKKPDEKVCVKEYYLNTEEFLLFTILFRTIREFRPLTCKDDLGWYHYVYHISGCVLNDILWSEKNKQVDSTNDSTMHIILEMLSSHDKNQIYVDYIYNLQQGEFDIIQDTNIRGEVKWMIQNIDDLIGDIQVIKK</sequence>
<accession>A0A9C7C5Z7</accession>
<feature type="transmembrane region" description="Helical" evidence="1">
    <location>
        <begin position="6"/>
        <end position="31"/>
    </location>
</feature>
<keyword evidence="1" id="KW-0472">Membrane</keyword>
<keyword evidence="1" id="KW-0812">Transmembrane</keyword>
<organism evidence="2">
    <name type="scientific">Melicertus latisulcatus majanivirus</name>
    <dbReference type="NCBI Taxonomy" id="2984277"/>
    <lineage>
        <taxon>Viruses</taxon>
        <taxon>Viruses incertae sedis</taxon>
        <taxon>Naldaviricetes</taxon>
        <taxon>Nimaviridae</taxon>
    </lineage>
</organism>
<reference evidence="2" key="1">
    <citation type="submission" date="2022-10" db="EMBL/GenBank/DDBJ databases">
        <title>Genome sequences of endogenous nimaviruses in decapod crustaceans.</title>
        <authorList>
            <person name="Kawato S."/>
            <person name="Nozaki R."/>
            <person name="Kondo H."/>
            <person name="Hirono I."/>
        </authorList>
    </citation>
    <scope>NUCLEOTIDE SEQUENCE</scope>
    <source>
        <strain evidence="2">Okinawa2016</strain>
    </source>
</reference>
<evidence type="ECO:0000256" key="1">
    <source>
        <dbReference type="SAM" id="Phobius"/>
    </source>
</evidence>
<name>A0A9C7C5Z7_9VIRU</name>